<dbReference type="EMBL" id="JACIBY010000001">
    <property type="protein sequence ID" value="MBB3836995.1"/>
    <property type="molecule type" value="Genomic_DNA"/>
</dbReference>
<comment type="caution">
    <text evidence="2">The sequence shown here is derived from an EMBL/GenBank/DDBJ whole genome shotgun (WGS) entry which is preliminary data.</text>
</comment>
<evidence type="ECO:0000313" key="2">
    <source>
        <dbReference type="EMBL" id="MBB3836995.1"/>
    </source>
</evidence>
<reference evidence="2 3" key="1">
    <citation type="submission" date="2020-08" db="EMBL/GenBank/DDBJ databases">
        <title>Genomic Encyclopedia of Type Strains, Phase IV (KMG-IV): sequencing the most valuable type-strain genomes for metagenomic binning, comparative biology and taxonomic classification.</title>
        <authorList>
            <person name="Goeker M."/>
        </authorList>
    </citation>
    <scope>NUCLEOTIDE SEQUENCE [LARGE SCALE GENOMIC DNA]</scope>
    <source>
        <strain evidence="2 3">DSM 17976</strain>
    </source>
</reference>
<feature type="transmembrane region" description="Helical" evidence="1">
    <location>
        <begin position="29"/>
        <end position="50"/>
    </location>
</feature>
<keyword evidence="1" id="KW-0472">Membrane</keyword>
<feature type="transmembrane region" description="Helical" evidence="1">
    <location>
        <begin position="56"/>
        <end position="79"/>
    </location>
</feature>
<evidence type="ECO:0000256" key="1">
    <source>
        <dbReference type="SAM" id="Phobius"/>
    </source>
</evidence>
<dbReference type="AlphaFoldDB" id="A0A7W5ZI08"/>
<name>A0A7W5ZI08_9BACT</name>
<dbReference type="RefSeq" id="WP_183971733.1">
    <property type="nucleotide sequence ID" value="NZ_JACIBY010000001.1"/>
</dbReference>
<proteinExistence type="predicted"/>
<keyword evidence="3" id="KW-1185">Reference proteome</keyword>
<feature type="transmembrane region" description="Helical" evidence="1">
    <location>
        <begin position="227"/>
        <end position="248"/>
    </location>
</feature>
<organism evidence="2 3">
    <name type="scientific">Runella defluvii</name>
    <dbReference type="NCBI Taxonomy" id="370973"/>
    <lineage>
        <taxon>Bacteria</taxon>
        <taxon>Pseudomonadati</taxon>
        <taxon>Bacteroidota</taxon>
        <taxon>Cytophagia</taxon>
        <taxon>Cytophagales</taxon>
        <taxon>Spirosomataceae</taxon>
        <taxon>Runella</taxon>
    </lineage>
</organism>
<keyword evidence="1" id="KW-1133">Transmembrane helix</keyword>
<evidence type="ECO:0000313" key="3">
    <source>
        <dbReference type="Proteomes" id="UP000541352"/>
    </source>
</evidence>
<sequence length="312" mass="36959">MKFRTFIEALEYYDTQAIRFKNHFILRNWLAGIGCGLIAVILFSTLVAFHAYLPPLWAGVVLPTAEVLLVAGSFVLLGYSASRAKLRFLQHRHWAEYLRVRTLFTENGLPLITTPLNYKEGMRATDKIHFKIPSELRELEKSYVPVPTHVYNLFEIKQSLITFINSQQKYHTEIRIEGYEEKEHRLEFWLKVILYVFGGVVVAKYAFEWMEYTHSPFIHEHLYLLKATKFLVIFLPPLYAALEGIYYFSEWKRNIRISQKVHERYENVRVKIEESQDPAQLQEAAKSLYRLFMGEHIDWLNWYQNKKVEAKV</sequence>
<gene>
    <name evidence="2" type="ORF">FHS57_000977</name>
</gene>
<feature type="transmembrane region" description="Helical" evidence="1">
    <location>
        <begin position="188"/>
        <end position="207"/>
    </location>
</feature>
<dbReference type="Proteomes" id="UP000541352">
    <property type="component" value="Unassembled WGS sequence"/>
</dbReference>
<accession>A0A7W5ZI08</accession>
<evidence type="ECO:0008006" key="4">
    <source>
        <dbReference type="Google" id="ProtNLM"/>
    </source>
</evidence>
<protein>
    <recommendedName>
        <fullName evidence="4">DUF4231 domain-containing protein</fullName>
    </recommendedName>
</protein>
<keyword evidence="1" id="KW-0812">Transmembrane</keyword>